<dbReference type="PANTHER" id="PTHR46580">
    <property type="entry name" value="SENSOR KINASE-RELATED"/>
    <property type="match status" value="1"/>
</dbReference>
<evidence type="ECO:0000313" key="4">
    <source>
        <dbReference type="Proteomes" id="UP000199323"/>
    </source>
</evidence>
<feature type="compositionally biased region" description="Basic residues" evidence="2">
    <location>
        <begin position="73"/>
        <end position="95"/>
    </location>
</feature>
<dbReference type="AlphaFoldDB" id="A0A1I2EZY4"/>
<dbReference type="RefSeq" id="WP_107416956.1">
    <property type="nucleotide sequence ID" value="NZ_FONG01000007.1"/>
</dbReference>
<proteinExistence type="predicted"/>
<dbReference type="InterPro" id="IPR028994">
    <property type="entry name" value="Integrin_alpha_N"/>
</dbReference>
<dbReference type="PANTHER" id="PTHR46580:SF4">
    <property type="entry name" value="ATP_GTP-BINDING PROTEIN"/>
    <property type="match status" value="1"/>
</dbReference>
<accession>A0A1I2EZY4</accession>
<keyword evidence="1" id="KW-0732">Signal</keyword>
<feature type="compositionally biased region" description="Low complexity" evidence="2">
    <location>
        <begin position="53"/>
        <end position="71"/>
    </location>
</feature>
<dbReference type="STRING" id="380248.SAMN05216251_10772"/>
<dbReference type="OrthoDB" id="9815928at2"/>
<dbReference type="Pfam" id="PF13517">
    <property type="entry name" value="FG-GAP_3"/>
    <property type="match status" value="1"/>
</dbReference>
<keyword evidence="4" id="KW-1185">Reference proteome</keyword>
<dbReference type="Proteomes" id="UP000199323">
    <property type="component" value="Unassembled WGS sequence"/>
</dbReference>
<name>A0A1I2EZY4_9ACTN</name>
<organism evidence="3 4">
    <name type="scientific">Actinacidiphila alni</name>
    <dbReference type="NCBI Taxonomy" id="380248"/>
    <lineage>
        <taxon>Bacteria</taxon>
        <taxon>Bacillati</taxon>
        <taxon>Actinomycetota</taxon>
        <taxon>Actinomycetes</taxon>
        <taxon>Kitasatosporales</taxon>
        <taxon>Streptomycetaceae</taxon>
        <taxon>Actinacidiphila</taxon>
    </lineage>
</organism>
<gene>
    <name evidence="3" type="ORF">SAMN05216251_10772</name>
</gene>
<evidence type="ECO:0000256" key="1">
    <source>
        <dbReference type="ARBA" id="ARBA00022729"/>
    </source>
</evidence>
<dbReference type="EMBL" id="FONG01000007">
    <property type="protein sequence ID" value="SFE98273.1"/>
    <property type="molecule type" value="Genomic_DNA"/>
</dbReference>
<dbReference type="InterPro" id="IPR013517">
    <property type="entry name" value="FG-GAP"/>
</dbReference>
<evidence type="ECO:0000256" key="2">
    <source>
        <dbReference type="SAM" id="MobiDB-lite"/>
    </source>
</evidence>
<reference evidence="3 4" key="1">
    <citation type="submission" date="2016-10" db="EMBL/GenBank/DDBJ databases">
        <authorList>
            <person name="de Groot N.N."/>
        </authorList>
    </citation>
    <scope>NUCLEOTIDE SEQUENCE [LARGE SCALE GENOMIC DNA]</scope>
    <source>
        <strain evidence="3 4">CGMCC 4.3510</strain>
    </source>
</reference>
<evidence type="ECO:0000313" key="3">
    <source>
        <dbReference type="EMBL" id="SFE98273.1"/>
    </source>
</evidence>
<protein>
    <submittedName>
        <fullName evidence="3">Repeat domain-containing protein</fullName>
    </submittedName>
</protein>
<sequence>MYTPDAPAGPGHNQCARSAVGQPGARTSRPGQPGVRGDSRCVHFIRAGAVAAPRSPSYSPSRWGPARWPGRPSRPRRGRAAARPRRSRAAGRPRARVGPGWQIYDKIEAAGDIAEPWNHLPDIVARDKAGVLWLYSGQEKGGFTPRVRVGPGWQTYTHLNGGSDLNGDGRPDLVAADTSGTLWLYRGTGETARPYERRTRIGGGWQVYSQLVGAGDVDHDGKADLFGYLPGTRTVYLYAGTGDPARPFEPRTVSDAQTGNAYTNMS</sequence>
<dbReference type="Gene3D" id="2.115.10.10">
    <property type="entry name" value="Tachylectin 2"/>
    <property type="match status" value="1"/>
</dbReference>
<feature type="region of interest" description="Disordered" evidence="2">
    <location>
        <begin position="1"/>
        <end position="95"/>
    </location>
</feature>
<dbReference type="SUPFAM" id="SSF69318">
    <property type="entry name" value="Integrin alpha N-terminal domain"/>
    <property type="match status" value="1"/>
</dbReference>